<feature type="domain" description="Putative regulatory protein FmdB zinc ribbon" evidence="1">
    <location>
        <begin position="1"/>
        <end position="40"/>
    </location>
</feature>
<dbReference type="RefSeq" id="YP_009015223.1">
    <property type="nucleotide sequence ID" value="NC_023717.1"/>
</dbReference>
<dbReference type="OrthoDB" id="25985at10239"/>
<dbReference type="InterPro" id="IPR013429">
    <property type="entry name" value="Regulatory_FmdB_Zinc_ribbon"/>
</dbReference>
<proteinExistence type="predicted"/>
<keyword evidence="3" id="KW-1185">Reference proteome</keyword>
<reference evidence="2 3" key="1">
    <citation type="submission" date="2012-02" db="EMBL/GenBank/DDBJ databases">
        <title>Complete Genome Sequence of Cronobacter sakazakii Bacteriophage CR9.</title>
        <authorList>
            <person name="Shin H."/>
            <person name="Lee J.-H."/>
            <person name="Kim Y."/>
            <person name="Ryu S."/>
        </authorList>
    </citation>
    <scope>NUCLEOTIDE SEQUENCE [LARGE SCALE GENOMIC DNA]</scope>
</reference>
<evidence type="ECO:0000313" key="2">
    <source>
        <dbReference type="EMBL" id="AFH21145.1"/>
    </source>
</evidence>
<evidence type="ECO:0000313" key="3">
    <source>
        <dbReference type="Proteomes" id="UP000011829"/>
    </source>
</evidence>
<name>M1F3R6_9CAUD</name>
<accession>M1F3R6</accession>
<dbReference type="NCBIfam" id="TIGR02605">
    <property type="entry name" value="CxxC_CxxC_SSSS"/>
    <property type="match status" value="1"/>
</dbReference>
<sequence length="58" mass="6465">MPMYSYKCPECGAVFDKNRKIAERETAPCNCGGTAVKSLSAPRGIKNGYFEQGRMFVR</sequence>
<dbReference type="KEGG" id="vg:18563103"/>
<dbReference type="SMART" id="SM00834">
    <property type="entry name" value="CxxC_CXXC_SSSS"/>
    <property type="match status" value="1"/>
</dbReference>
<protein>
    <recommendedName>
        <fullName evidence="1">Putative regulatory protein FmdB zinc ribbon domain-containing protein</fullName>
    </recommendedName>
</protein>
<organism evidence="2 3">
    <name type="scientific">Cronobacter phage CR9</name>
    <dbReference type="NCBI Taxonomy" id="1162290"/>
    <lineage>
        <taxon>Viruses</taxon>
        <taxon>Duplodnaviria</taxon>
        <taxon>Heunggongvirae</taxon>
        <taxon>Uroviricota</taxon>
        <taxon>Caudoviricetes</taxon>
        <taxon>Vequintavirinae</taxon>
        <taxon>Certrevirus</taxon>
        <taxon>Certrevirus CR9</taxon>
    </lineage>
</organism>
<dbReference type="Proteomes" id="UP000011829">
    <property type="component" value="Segment"/>
</dbReference>
<dbReference type="Pfam" id="PF09723">
    <property type="entry name" value="Zn_ribbon_8"/>
    <property type="match status" value="1"/>
</dbReference>
<dbReference type="EMBL" id="JQ691611">
    <property type="protein sequence ID" value="AFH21145.1"/>
    <property type="molecule type" value="Genomic_DNA"/>
</dbReference>
<evidence type="ECO:0000259" key="1">
    <source>
        <dbReference type="SMART" id="SM00834"/>
    </source>
</evidence>
<dbReference type="GeneID" id="18563103"/>
<gene>
    <name evidence="2" type="ORF">CR9_261</name>
</gene>